<dbReference type="PROSITE" id="PS50112">
    <property type="entry name" value="PAS"/>
    <property type="match status" value="2"/>
</dbReference>
<feature type="transmembrane region" description="Helical" evidence="18">
    <location>
        <begin position="493"/>
        <end position="524"/>
    </location>
</feature>
<evidence type="ECO:0000259" key="19">
    <source>
        <dbReference type="PROSITE" id="PS50112"/>
    </source>
</evidence>
<evidence type="ECO:0000256" key="5">
    <source>
        <dbReference type="ARBA" id="ARBA00022692"/>
    </source>
</evidence>
<dbReference type="GO" id="GO:0006355">
    <property type="term" value="P:regulation of DNA-templated transcription"/>
    <property type="evidence" value="ECO:0007669"/>
    <property type="project" value="InterPro"/>
</dbReference>
<dbReference type="eggNOG" id="COG2202">
    <property type="taxonomic scope" value="Bacteria"/>
</dbReference>
<feature type="domain" description="PAS" evidence="19">
    <location>
        <begin position="242"/>
        <end position="288"/>
    </location>
</feature>
<reference evidence="22 23" key="1">
    <citation type="journal article" date="2011" name="J. Bacteriol.">
        <title>Draft genome sequence of the anoxygenic filamentous phototrophic bacterium Oscillochloris trichoides subsp. DG-6.</title>
        <authorList>
            <person name="Kuznetsov B.B."/>
            <person name="Ivanovsky R.N."/>
            <person name="Keppen O.I."/>
            <person name="Sukhacheva M.V."/>
            <person name="Bumazhkin B.K."/>
            <person name="Patutina E.O."/>
            <person name="Beletsky A.V."/>
            <person name="Mardanov A.V."/>
            <person name="Baslerov R.V."/>
            <person name="Panteleeva A.N."/>
            <person name="Kolganova T.V."/>
            <person name="Ravin N.V."/>
            <person name="Skryabin K.G."/>
        </authorList>
    </citation>
    <scope>NUCLEOTIDE SEQUENCE [LARGE SCALE GENOMIC DNA]</scope>
    <source>
        <strain evidence="22 23">DG-6</strain>
    </source>
</reference>
<feature type="domain" description="Guanylate cyclase" evidence="21">
    <location>
        <begin position="780"/>
        <end position="913"/>
    </location>
</feature>
<dbReference type="SUPFAM" id="SSF55785">
    <property type="entry name" value="PYP-like sensor domain (PAS domain)"/>
    <property type="match status" value="2"/>
</dbReference>
<dbReference type="GO" id="GO:0006171">
    <property type="term" value="P:cAMP biosynthetic process"/>
    <property type="evidence" value="ECO:0007669"/>
    <property type="project" value="UniProtKB-KW"/>
</dbReference>
<evidence type="ECO:0000256" key="8">
    <source>
        <dbReference type="ARBA" id="ARBA00022840"/>
    </source>
</evidence>
<dbReference type="SMART" id="SM00086">
    <property type="entry name" value="PAC"/>
    <property type="match status" value="1"/>
</dbReference>
<dbReference type="CDD" id="cd00130">
    <property type="entry name" value="PAS"/>
    <property type="match status" value="2"/>
</dbReference>
<evidence type="ECO:0000256" key="18">
    <source>
        <dbReference type="SAM" id="Phobius"/>
    </source>
</evidence>
<dbReference type="InterPro" id="IPR013767">
    <property type="entry name" value="PAS_fold"/>
</dbReference>
<dbReference type="GO" id="GO:0005886">
    <property type="term" value="C:plasma membrane"/>
    <property type="evidence" value="ECO:0007669"/>
    <property type="project" value="UniProtKB-ARBA"/>
</dbReference>
<evidence type="ECO:0000256" key="2">
    <source>
        <dbReference type="ARBA" id="ARBA00004370"/>
    </source>
</evidence>
<evidence type="ECO:0000256" key="7">
    <source>
        <dbReference type="ARBA" id="ARBA00022741"/>
    </source>
</evidence>
<feature type="transmembrane region" description="Helical" evidence="18">
    <location>
        <begin position="409"/>
        <end position="428"/>
    </location>
</feature>
<keyword evidence="10 18" id="KW-1133">Transmembrane helix</keyword>
<accession>E1IFH0</accession>
<keyword evidence="7" id="KW-0547">Nucleotide-binding</keyword>
<dbReference type="SMART" id="SM00091">
    <property type="entry name" value="PAS"/>
    <property type="match status" value="2"/>
</dbReference>
<evidence type="ECO:0000256" key="4">
    <source>
        <dbReference type="ARBA" id="ARBA00021420"/>
    </source>
</evidence>
<keyword evidence="5 18" id="KW-0812">Transmembrane</keyword>
<dbReference type="InterPro" id="IPR000700">
    <property type="entry name" value="PAS-assoc_C"/>
</dbReference>
<dbReference type="STRING" id="765420.OSCT_2071"/>
<dbReference type="PROSITE" id="PS50113">
    <property type="entry name" value="PAC"/>
    <property type="match status" value="1"/>
</dbReference>
<dbReference type="SUPFAM" id="SSF55073">
    <property type="entry name" value="Nucleotide cyclase"/>
    <property type="match status" value="1"/>
</dbReference>
<feature type="transmembrane region" description="Helical" evidence="18">
    <location>
        <begin position="98"/>
        <end position="116"/>
    </location>
</feature>
<dbReference type="EC" id="4.6.1.1" evidence="3"/>
<dbReference type="InterPro" id="IPR029787">
    <property type="entry name" value="Nucleotide_cyclase"/>
</dbReference>
<dbReference type="eggNOG" id="COG2114">
    <property type="taxonomic scope" value="Bacteria"/>
</dbReference>
<dbReference type="Proteomes" id="UP000054010">
    <property type="component" value="Unassembled WGS sequence"/>
</dbReference>
<dbReference type="InterPro" id="IPR050401">
    <property type="entry name" value="Cyclic_nucleotide_synthase"/>
</dbReference>
<dbReference type="PANTHER" id="PTHR11920:SF335">
    <property type="entry name" value="GUANYLATE CYCLASE"/>
    <property type="match status" value="1"/>
</dbReference>
<dbReference type="Gene3D" id="3.30.450.20">
    <property type="entry name" value="PAS domain"/>
    <property type="match status" value="2"/>
</dbReference>
<sequence length="960" mass="107341">MNMTPYILPLLGAALLSTGVMFYTWQRRSTPNAIALSATAFAITEWLLGYALELSSASLEGKIAWGKLQYIGIALIPVTWFIFSFAHTQPGRRIAPHYAVALFTIPSLTILLALTTEQHGLIWKTMQLAANADIPGLAVTYGPWFWVHSAYSYLILLVGAVLMLRSLRRSHGLYRGQLSALIIGVAAPWLGNILYLSGVSPIPYLDLTPFAFSISVAALAWGIWGIWGYRLIDITPIARDLIFDGLREGVIVINQQGQIVDLNPSATRIIGLPASMVLGKPYSDVLTPWPDLIAWLQTAPDQRLGQEIAIGQGEARIRYAIELDPLIDYQQQTIGQVMTLRHMHHDAPPLRAAPTADTPPQSVEPTLAKPSLWNRLVRLILVETKDDLFIPPTMNRVWYQTQERIFTSMMRLAALLGLIALFMAQTVVFPSAPGVYLINFVIVSSVGLLGIARNIDFAWRRSWFVMVIYGLSLVEIINYGFSLESFTYLFGFIVISALLITNGGGLVALLVSFATLGIAAWLIGTRIYIPRLARIEQISPNTFEYGITSTIAFLAVTSAASFAIHILLRSLNQAWQTETQTRYLLEQERDMLEQRIKERTSQLSLTQQELLQKNADLRKYYRALEQSGNTIVITDIQGNIEYVNPHFVALTGYTMEEAMGKNTRIMKSGEQGPEFYQQLWQTIQAGNIWRGEFHNRRKDGSLFWERATIAPIQDDDGKVTHYVAVKEDITEIRQLQILAEEEHARAEALLLNILPAEIAQRLKLRHSTMEPIADYMPSVSILFADLVDFTTFSARLQPEELVGILDSLFSQFDSLVDVYGLEKIKTIGDSYMVAAGVPKACKDHAILITRLAIDMIRVMTSIQLRIHAAQDTDFAFKIRIGINSGPVVAGVLGRQKFIYDLWGDTVNVASRMESHGQSNMIQVTEATYHLIQQQFICEPRGLIEVKGKGMMPVWVVVGEV</sequence>
<evidence type="ECO:0000256" key="16">
    <source>
        <dbReference type="ARBA" id="ARBA00064436"/>
    </source>
</evidence>
<evidence type="ECO:0000256" key="1">
    <source>
        <dbReference type="ARBA" id="ARBA00001593"/>
    </source>
</evidence>
<dbReference type="EMBL" id="ADVR01000091">
    <property type="protein sequence ID" value="EFO80080.1"/>
    <property type="molecule type" value="Genomic_DNA"/>
</dbReference>
<protein>
    <recommendedName>
        <fullName evidence="4">Adenylate cyclase</fullName>
        <ecNumber evidence="3">4.6.1.1</ecNumber>
    </recommendedName>
    <alternativeName>
        <fullName evidence="14">ATP pyrophosphate-lyase</fullName>
    </alternativeName>
    <alternativeName>
        <fullName evidence="15">Adenylyl cyclase</fullName>
    </alternativeName>
</protein>
<dbReference type="InterPro" id="IPR018297">
    <property type="entry name" value="A/G_cyclase_CS"/>
</dbReference>
<keyword evidence="9" id="KW-0460">Magnesium</keyword>
<comment type="subunit">
    <text evidence="16">Homodimer. Can also exist as monomer.</text>
</comment>
<keyword evidence="13 17" id="KW-0456">Lyase</keyword>
<gene>
    <name evidence="22" type="ORF">OSCT_2071</name>
</gene>
<dbReference type="InterPro" id="IPR035965">
    <property type="entry name" value="PAS-like_dom_sf"/>
</dbReference>
<evidence type="ECO:0000259" key="21">
    <source>
        <dbReference type="PROSITE" id="PS50125"/>
    </source>
</evidence>
<dbReference type="CDD" id="cd07302">
    <property type="entry name" value="CHD"/>
    <property type="match status" value="1"/>
</dbReference>
<feature type="transmembrane region" description="Helical" evidence="18">
    <location>
        <begin position="210"/>
        <end position="229"/>
    </location>
</feature>
<dbReference type="Pfam" id="PF00211">
    <property type="entry name" value="Guanylate_cyc"/>
    <property type="match status" value="1"/>
</dbReference>
<feature type="transmembrane region" description="Helical" evidence="18">
    <location>
        <begin position="64"/>
        <end position="86"/>
    </location>
</feature>
<evidence type="ECO:0000256" key="12">
    <source>
        <dbReference type="ARBA" id="ARBA00023136"/>
    </source>
</evidence>
<keyword evidence="23" id="KW-1185">Reference proteome</keyword>
<dbReference type="AlphaFoldDB" id="E1IFH0"/>
<dbReference type="InterPro" id="IPR048437">
    <property type="entry name" value="MASE11"/>
</dbReference>
<dbReference type="NCBIfam" id="TIGR00229">
    <property type="entry name" value="sensory_box"/>
    <property type="match status" value="2"/>
</dbReference>
<comment type="caution">
    <text evidence="22">The sequence shown here is derived from an EMBL/GenBank/DDBJ whole genome shotgun (WGS) entry which is preliminary data.</text>
</comment>
<evidence type="ECO:0000256" key="17">
    <source>
        <dbReference type="RuleBase" id="RU000405"/>
    </source>
</evidence>
<keyword evidence="11" id="KW-0115">cAMP biosynthesis</keyword>
<keyword evidence="12 18" id="KW-0472">Membrane</keyword>
<comment type="subcellular location">
    <subcellularLocation>
        <location evidence="2">Membrane</location>
    </subcellularLocation>
</comment>
<feature type="transmembrane region" description="Helical" evidence="18">
    <location>
        <begin position="545"/>
        <end position="568"/>
    </location>
</feature>
<evidence type="ECO:0000256" key="14">
    <source>
        <dbReference type="ARBA" id="ARBA00032597"/>
    </source>
</evidence>
<feature type="transmembrane region" description="Helical" evidence="18">
    <location>
        <begin position="145"/>
        <end position="164"/>
    </location>
</feature>
<evidence type="ECO:0000256" key="3">
    <source>
        <dbReference type="ARBA" id="ARBA00012201"/>
    </source>
</evidence>
<dbReference type="Pfam" id="PF20969">
    <property type="entry name" value="MASE11"/>
    <property type="match status" value="1"/>
</dbReference>
<name>E1IFH0_9CHLR</name>
<feature type="transmembrane region" description="Helical" evidence="18">
    <location>
        <begin position="176"/>
        <end position="198"/>
    </location>
</feature>
<dbReference type="GO" id="GO:0004016">
    <property type="term" value="F:adenylate cyclase activity"/>
    <property type="evidence" value="ECO:0007669"/>
    <property type="project" value="UniProtKB-EC"/>
</dbReference>
<feature type="transmembrane region" description="Helical" evidence="18">
    <location>
        <begin position="32"/>
        <end position="52"/>
    </location>
</feature>
<dbReference type="GO" id="GO:0005524">
    <property type="term" value="F:ATP binding"/>
    <property type="evidence" value="ECO:0007669"/>
    <property type="project" value="UniProtKB-KW"/>
</dbReference>
<evidence type="ECO:0000256" key="10">
    <source>
        <dbReference type="ARBA" id="ARBA00022989"/>
    </source>
</evidence>
<feature type="transmembrane region" description="Helical" evidence="18">
    <location>
        <begin position="463"/>
        <end position="481"/>
    </location>
</feature>
<dbReference type="PANTHER" id="PTHR11920">
    <property type="entry name" value="GUANYLYL CYCLASE"/>
    <property type="match status" value="1"/>
</dbReference>
<dbReference type="HOGENOM" id="CLU_307743_0_0_0"/>
<dbReference type="Pfam" id="PF00989">
    <property type="entry name" value="PAS"/>
    <property type="match status" value="1"/>
</dbReference>
<feature type="transmembrane region" description="Helical" evidence="18">
    <location>
        <begin position="434"/>
        <end position="451"/>
    </location>
</feature>
<dbReference type="OrthoDB" id="155880at2"/>
<dbReference type="InterPro" id="IPR000014">
    <property type="entry name" value="PAS"/>
</dbReference>
<feature type="domain" description="PAS" evidence="19">
    <location>
        <begin position="616"/>
        <end position="662"/>
    </location>
</feature>
<dbReference type="SMART" id="SM00044">
    <property type="entry name" value="CYCc"/>
    <property type="match status" value="1"/>
</dbReference>
<evidence type="ECO:0000256" key="15">
    <source>
        <dbReference type="ARBA" id="ARBA00032637"/>
    </source>
</evidence>
<comment type="catalytic activity">
    <reaction evidence="1">
        <text>ATP = 3',5'-cyclic AMP + diphosphate</text>
        <dbReference type="Rhea" id="RHEA:15389"/>
        <dbReference type="ChEBI" id="CHEBI:30616"/>
        <dbReference type="ChEBI" id="CHEBI:33019"/>
        <dbReference type="ChEBI" id="CHEBI:58165"/>
        <dbReference type="EC" id="4.6.1.1"/>
    </reaction>
</comment>
<dbReference type="Pfam" id="PF16927">
    <property type="entry name" value="HisKA_7TM"/>
    <property type="match status" value="1"/>
</dbReference>
<feature type="transmembrane region" description="Helical" evidence="18">
    <location>
        <begin position="6"/>
        <end position="25"/>
    </location>
</feature>
<comment type="similarity">
    <text evidence="17">Belongs to the adenylyl cyclase class-4/guanylyl cyclase family.</text>
</comment>
<feature type="domain" description="PAC" evidence="20">
    <location>
        <begin position="689"/>
        <end position="741"/>
    </location>
</feature>
<organism evidence="22 23">
    <name type="scientific">Oscillochloris trichoides DG-6</name>
    <dbReference type="NCBI Taxonomy" id="765420"/>
    <lineage>
        <taxon>Bacteria</taxon>
        <taxon>Bacillati</taxon>
        <taxon>Chloroflexota</taxon>
        <taxon>Chloroflexia</taxon>
        <taxon>Chloroflexales</taxon>
        <taxon>Chloroflexineae</taxon>
        <taxon>Oscillochloridaceae</taxon>
        <taxon>Oscillochloris</taxon>
    </lineage>
</organism>
<evidence type="ECO:0000256" key="9">
    <source>
        <dbReference type="ARBA" id="ARBA00022842"/>
    </source>
</evidence>
<dbReference type="InterPro" id="IPR031621">
    <property type="entry name" value="HisKA_7TM"/>
</dbReference>
<dbReference type="GO" id="GO:0035556">
    <property type="term" value="P:intracellular signal transduction"/>
    <property type="evidence" value="ECO:0007669"/>
    <property type="project" value="InterPro"/>
</dbReference>
<dbReference type="GO" id="GO:0046872">
    <property type="term" value="F:metal ion binding"/>
    <property type="evidence" value="ECO:0007669"/>
    <property type="project" value="UniProtKB-KW"/>
</dbReference>
<dbReference type="Pfam" id="PF13426">
    <property type="entry name" value="PAS_9"/>
    <property type="match status" value="1"/>
</dbReference>
<dbReference type="PROSITE" id="PS00452">
    <property type="entry name" value="GUANYLATE_CYCLASE_1"/>
    <property type="match status" value="1"/>
</dbReference>
<evidence type="ECO:0000256" key="11">
    <source>
        <dbReference type="ARBA" id="ARBA00022998"/>
    </source>
</evidence>
<proteinExistence type="inferred from homology"/>
<dbReference type="InterPro" id="IPR001610">
    <property type="entry name" value="PAC"/>
</dbReference>
<evidence type="ECO:0000256" key="13">
    <source>
        <dbReference type="ARBA" id="ARBA00023239"/>
    </source>
</evidence>
<dbReference type="FunFam" id="3.30.70.1230:FF:000033">
    <property type="entry name" value="Adenylate cyclase"/>
    <property type="match status" value="1"/>
</dbReference>
<keyword evidence="6" id="KW-0479">Metal-binding</keyword>
<keyword evidence="8" id="KW-0067">ATP-binding</keyword>
<dbReference type="PROSITE" id="PS50125">
    <property type="entry name" value="GUANYLATE_CYCLASE_2"/>
    <property type="match status" value="1"/>
</dbReference>
<evidence type="ECO:0000259" key="20">
    <source>
        <dbReference type="PROSITE" id="PS50113"/>
    </source>
</evidence>
<evidence type="ECO:0000313" key="22">
    <source>
        <dbReference type="EMBL" id="EFO80080.1"/>
    </source>
</evidence>
<dbReference type="InterPro" id="IPR001054">
    <property type="entry name" value="A/G_cyclase"/>
</dbReference>
<evidence type="ECO:0000313" key="23">
    <source>
        <dbReference type="Proteomes" id="UP000054010"/>
    </source>
</evidence>
<evidence type="ECO:0000256" key="6">
    <source>
        <dbReference type="ARBA" id="ARBA00022723"/>
    </source>
</evidence>
<dbReference type="Gene3D" id="3.30.70.1230">
    <property type="entry name" value="Nucleotide cyclase"/>
    <property type="match status" value="1"/>
</dbReference>